<protein>
    <submittedName>
        <fullName evidence="3">Collagen triple helix repeat-containing protein 1-like</fullName>
    </submittedName>
</protein>
<feature type="domain" description="CTHRC1 C-terminal" evidence="1">
    <location>
        <begin position="2"/>
        <end position="102"/>
    </location>
</feature>
<dbReference type="RefSeq" id="XP_006822439.1">
    <property type="nucleotide sequence ID" value="XM_006822376.1"/>
</dbReference>
<evidence type="ECO:0000313" key="3">
    <source>
        <dbReference type="RefSeq" id="XP_006822439.1"/>
    </source>
</evidence>
<dbReference type="Pfam" id="PF25815">
    <property type="entry name" value="CTHRC1_C"/>
    <property type="match status" value="1"/>
</dbReference>
<sequence>MSDNSVLRVVWNGNLRAVSASGSCTRWYFTFNDNECDNPFPIDTSMHTHGSQNMHVGISVEGMCYGIGKGEIRVAFHVSTPCSGHPASDAYTGWQSVSRIIIEEIPIAQ</sequence>
<evidence type="ECO:0000259" key="1">
    <source>
        <dbReference type="Pfam" id="PF25815"/>
    </source>
</evidence>
<keyword evidence="2" id="KW-1185">Reference proteome</keyword>
<dbReference type="GeneID" id="102802944"/>
<reference evidence="3" key="1">
    <citation type="submission" date="2025-08" db="UniProtKB">
        <authorList>
            <consortium name="RefSeq"/>
        </authorList>
    </citation>
    <scope>IDENTIFICATION</scope>
    <source>
        <tissue evidence="3">Testes</tissue>
    </source>
</reference>
<name>A0ABM0MQZ8_SACKO</name>
<dbReference type="Proteomes" id="UP000694865">
    <property type="component" value="Unplaced"/>
</dbReference>
<evidence type="ECO:0000313" key="2">
    <source>
        <dbReference type="Proteomes" id="UP000694865"/>
    </source>
</evidence>
<accession>A0ABM0MQZ8</accession>
<organism evidence="2 3">
    <name type="scientific">Saccoglossus kowalevskii</name>
    <name type="common">Acorn worm</name>
    <dbReference type="NCBI Taxonomy" id="10224"/>
    <lineage>
        <taxon>Eukaryota</taxon>
        <taxon>Metazoa</taxon>
        <taxon>Hemichordata</taxon>
        <taxon>Enteropneusta</taxon>
        <taxon>Harrimaniidae</taxon>
        <taxon>Saccoglossus</taxon>
    </lineage>
</organism>
<proteinExistence type="predicted"/>
<dbReference type="InterPro" id="IPR057873">
    <property type="entry name" value="CTHRC1_C"/>
</dbReference>
<gene>
    <name evidence="3" type="primary">LOC102802944</name>
</gene>